<keyword evidence="5" id="KW-1185">Reference proteome</keyword>
<dbReference type="Proteomes" id="UP000663829">
    <property type="component" value="Unassembled WGS sequence"/>
</dbReference>
<organism evidence="3 5">
    <name type="scientific">Didymodactylos carnosus</name>
    <dbReference type="NCBI Taxonomy" id="1234261"/>
    <lineage>
        <taxon>Eukaryota</taxon>
        <taxon>Metazoa</taxon>
        <taxon>Spiralia</taxon>
        <taxon>Gnathifera</taxon>
        <taxon>Rotifera</taxon>
        <taxon>Eurotatoria</taxon>
        <taxon>Bdelloidea</taxon>
        <taxon>Philodinida</taxon>
        <taxon>Philodinidae</taxon>
        <taxon>Didymodactylos</taxon>
    </lineage>
</organism>
<evidence type="ECO:0000313" key="5">
    <source>
        <dbReference type="Proteomes" id="UP000663829"/>
    </source>
</evidence>
<dbReference type="PANTHER" id="PTHR45712">
    <property type="entry name" value="AGAP008170-PA"/>
    <property type="match status" value="1"/>
</dbReference>
<dbReference type="Gene3D" id="3.80.10.10">
    <property type="entry name" value="Ribonuclease Inhibitor"/>
    <property type="match status" value="2"/>
</dbReference>
<dbReference type="OrthoDB" id="2013775at2759"/>
<keyword evidence="1" id="KW-0433">Leucine-rich repeat</keyword>
<sequence length="683" mass="75458">MKTAWLQHQDSLVRPSQQQSSACNVTITDGANATLTLTCVSGTVLNELPIYSFDSITLNRVSTAIIQGSNINRGPFQHIPINICFLQNLNTLIMSYNNIQDVDPTVIRKNSPQCLSNLETLDLSFNMINELPSSLFQNISGLSNLYFQHNNLTDVPYTVFSDVSDLEDIDFSYNQLTTFELWALQVQNTANFSFNNISAITNKYNVDLSSYVYPTNFAGYIKADLSNNMQINLTDAVYEMYNLCLEPQLVTEASDFYPSMAAAIMSISFGTTLVNCNCDQYELVLAMLYINGGTNISSHWPISNLKCTDMSTHLEFGCNLDYSTVNFTNTYPRLCKIDNSETGIVPILAPIQNINTTTPAYPLYFQRNVANGYCLFNLVSINEAAVQCTNDTNPITIPNDLTGYFTNVTKLDFTNFSLSTLPAYVCSLKLTQIDLSNQLFTQLTDSTFPCLDQFQYISLADNNINTVSITNNNFATLTTLDLSGNDLVAPPYTLLSSSLPLKNINLQDNLITSMDLWLYAFGSSIDLTDNPMTNTITNYQNITLSSSVSIASNISLPSSTFIIDDSISAMYGICNVTNIPLFRSFLQALDQSSTVTILVNCTCASIHLKNLYPNITNDFSCSNSSDNNTFLNLQSYNCTNTNVITTGLCTFQNLTSPTTQAATTTTMTYTTSTSATLSSTNLM</sequence>
<evidence type="ECO:0000313" key="4">
    <source>
        <dbReference type="EMBL" id="CAF3963321.1"/>
    </source>
</evidence>
<dbReference type="InterPro" id="IPR050333">
    <property type="entry name" value="SLRP"/>
</dbReference>
<keyword evidence="2" id="KW-0677">Repeat</keyword>
<gene>
    <name evidence="3" type="ORF">GPM918_LOCUS23604</name>
    <name evidence="4" type="ORF">SRO942_LOCUS23603</name>
</gene>
<dbReference type="EMBL" id="CAJNOQ010008496">
    <property type="protein sequence ID" value="CAF1198711.1"/>
    <property type="molecule type" value="Genomic_DNA"/>
</dbReference>
<dbReference type="PROSITE" id="PS51450">
    <property type="entry name" value="LRR"/>
    <property type="match status" value="1"/>
</dbReference>
<dbReference type="SUPFAM" id="SSF52058">
    <property type="entry name" value="L domain-like"/>
    <property type="match status" value="1"/>
</dbReference>
<dbReference type="Pfam" id="PF13855">
    <property type="entry name" value="LRR_8"/>
    <property type="match status" value="1"/>
</dbReference>
<name>A0A814WHV5_9BILA</name>
<dbReference type="AlphaFoldDB" id="A0A814WHV5"/>
<protein>
    <submittedName>
        <fullName evidence="3">Uncharacterized protein</fullName>
    </submittedName>
</protein>
<dbReference type="SMART" id="SM00369">
    <property type="entry name" value="LRR_TYP"/>
    <property type="match status" value="5"/>
</dbReference>
<dbReference type="InterPro" id="IPR032675">
    <property type="entry name" value="LRR_dom_sf"/>
</dbReference>
<proteinExistence type="predicted"/>
<evidence type="ECO:0000256" key="1">
    <source>
        <dbReference type="ARBA" id="ARBA00022614"/>
    </source>
</evidence>
<reference evidence="3" key="1">
    <citation type="submission" date="2021-02" db="EMBL/GenBank/DDBJ databases">
        <authorList>
            <person name="Nowell W R."/>
        </authorList>
    </citation>
    <scope>NUCLEOTIDE SEQUENCE</scope>
</reference>
<dbReference type="Proteomes" id="UP000681722">
    <property type="component" value="Unassembled WGS sequence"/>
</dbReference>
<dbReference type="PANTHER" id="PTHR45712:SF22">
    <property type="entry name" value="INSULIN-LIKE GROWTH FACTOR-BINDING PROTEIN COMPLEX ACID LABILE SUBUNIT"/>
    <property type="match status" value="1"/>
</dbReference>
<evidence type="ECO:0000313" key="3">
    <source>
        <dbReference type="EMBL" id="CAF1198711.1"/>
    </source>
</evidence>
<dbReference type="InterPro" id="IPR003591">
    <property type="entry name" value="Leu-rich_rpt_typical-subtyp"/>
</dbReference>
<dbReference type="SUPFAM" id="SSF52075">
    <property type="entry name" value="Outer arm dynein light chain 1"/>
    <property type="match status" value="1"/>
</dbReference>
<accession>A0A814WHV5</accession>
<dbReference type="EMBL" id="CAJOBC010008497">
    <property type="protein sequence ID" value="CAF3963321.1"/>
    <property type="molecule type" value="Genomic_DNA"/>
</dbReference>
<feature type="non-terminal residue" evidence="3">
    <location>
        <position position="1"/>
    </location>
</feature>
<dbReference type="InterPro" id="IPR001611">
    <property type="entry name" value="Leu-rich_rpt"/>
</dbReference>
<evidence type="ECO:0000256" key="2">
    <source>
        <dbReference type="ARBA" id="ARBA00022737"/>
    </source>
</evidence>
<comment type="caution">
    <text evidence="3">The sequence shown here is derived from an EMBL/GenBank/DDBJ whole genome shotgun (WGS) entry which is preliminary data.</text>
</comment>